<feature type="active site" description="Proton donor/acceptor" evidence="7">
    <location>
        <position position="373"/>
    </location>
</feature>
<feature type="domain" description="L,D-TPase catalytic" evidence="8">
    <location>
        <begin position="267"/>
        <end position="414"/>
    </location>
</feature>
<keyword evidence="6 7" id="KW-0961">Cell wall biogenesis/degradation</keyword>
<reference evidence="9 10" key="1">
    <citation type="journal article" date="2015" name="J. Microbiol.">
        <title>Sphingosinicella ginsenosidimutans sp. nov., with ginsenoside converting activity.</title>
        <authorList>
            <person name="Kim J.K."/>
            <person name="Kang M.S."/>
            <person name="Park S.C."/>
            <person name="Kim K.M."/>
            <person name="Choi K."/>
            <person name="Yoon M.H."/>
            <person name="Im W.T."/>
        </authorList>
    </citation>
    <scope>NUCLEOTIDE SEQUENCE [LARGE SCALE GENOMIC DNA]</scope>
    <source>
        <strain evidence="9 10">BS-11</strain>
    </source>
</reference>
<dbReference type="PANTHER" id="PTHR41533:SF2">
    <property type="entry name" value="BLR7131 PROTEIN"/>
    <property type="match status" value="1"/>
</dbReference>
<dbReference type="InterPro" id="IPR038063">
    <property type="entry name" value="Transpep_catalytic_dom"/>
</dbReference>
<dbReference type="PANTHER" id="PTHR41533">
    <property type="entry name" value="L,D-TRANSPEPTIDASE HI_1667-RELATED"/>
    <property type="match status" value="1"/>
</dbReference>
<accession>A0A5C6TZN8</accession>
<dbReference type="EMBL" id="VOQQ01000001">
    <property type="protein sequence ID" value="TXC64985.1"/>
    <property type="molecule type" value="Genomic_DNA"/>
</dbReference>
<dbReference type="Pfam" id="PF20142">
    <property type="entry name" value="Scaffold"/>
    <property type="match status" value="1"/>
</dbReference>
<dbReference type="InterPro" id="IPR002477">
    <property type="entry name" value="Peptidoglycan-bd-like"/>
</dbReference>
<keyword evidence="3" id="KW-0808">Transferase</keyword>
<proteinExistence type="inferred from homology"/>
<dbReference type="SUPFAM" id="SSF47090">
    <property type="entry name" value="PGBD-like"/>
    <property type="match status" value="1"/>
</dbReference>
<dbReference type="PROSITE" id="PS51257">
    <property type="entry name" value="PROKAR_LIPOPROTEIN"/>
    <property type="match status" value="1"/>
</dbReference>
<evidence type="ECO:0000256" key="4">
    <source>
        <dbReference type="ARBA" id="ARBA00022960"/>
    </source>
</evidence>
<organism evidence="9 10">
    <name type="scientific">Allosphingosinicella ginsenosidimutans</name>
    <dbReference type="NCBI Taxonomy" id="1176539"/>
    <lineage>
        <taxon>Bacteria</taxon>
        <taxon>Pseudomonadati</taxon>
        <taxon>Pseudomonadota</taxon>
        <taxon>Alphaproteobacteria</taxon>
        <taxon>Sphingomonadales</taxon>
        <taxon>Sphingomonadaceae</taxon>
        <taxon>Allosphingosinicella</taxon>
    </lineage>
</organism>
<comment type="similarity">
    <text evidence="2">Belongs to the YkuD family.</text>
</comment>
<evidence type="ECO:0000313" key="9">
    <source>
        <dbReference type="EMBL" id="TXC64985.1"/>
    </source>
</evidence>
<protein>
    <submittedName>
        <fullName evidence="9">L,D-transpeptidase family protein</fullName>
    </submittedName>
</protein>
<dbReference type="InterPro" id="IPR036365">
    <property type="entry name" value="PGBD-like_sf"/>
</dbReference>
<evidence type="ECO:0000256" key="7">
    <source>
        <dbReference type="PROSITE-ProRule" id="PRU01373"/>
    </source>
</evidence>
<dbReference type="CDD" id="cd16913">
    <property type="entry name" value="YkuD_like"/>
    <property type="match status" value="1"/>
</dbReference>
<evidence type="ECO:0000256" key="1">
    <source>
        <dbReference type="ARBA" id="ARBA00004752"/>
    </source>
</evidence>
<dbReference type="Pfam" id="PF01471">
    <property type="entry name" value="PG_binding_1"/>
    <property type="match status" value="1"/>
</dbReference>
<comment type="caution">
    <text evidence="9">The sequence shown here is derived from an EMBL/GenBank/DDBJ whole genome shotgun (WGS) entry which is preliminary data.</text>
</comment>
<dbReference type="GO" id="GO:0071555">
    <property type="term" value="P:cell wall organization"/>
    <property type="evidence" value="ECO:0007669"/>
    <property type="project" value="UniProtKB-UniRule"/>
</dbReference>
<evidence type="ECO:0000256" key="2">
    <source>
        <dbReference type="ARBA" id="ARBA00005992"/>
    </source>
</evidence>
<sequence>MYLRQSGRASAAISILAAGVALLGGCSGPTSPATGNGEAAAPAHWSEASARDLIAALRQAGRHGLDPDEYLRGISRATTPDARDTALNRAALAYAGALAHGRTDPTRLYRIYEIDRPDPGLAAGLAQARAANRIGAWLESLAPQDAEYRALSDAYVAATAAAHGERPAPIADGRAIRPGAADPRLPAIAAALAANGYVQAPATAPRRYTADLVAAVRQLQQDFGLSTTGVIGASTLAALNEGPFERARTLAVALERLRWLPRNPPATRIDVNTAATMLTYWRDGRAADVRRVVAGEPGRETPQLASPLFRLVANPTWTIPRSIQDEATRHGEDYLRRNHMSWKDGWLVQDSGPQNSLGLVKFDLQNDHAIYLHDTPAKQLFAEDDRHASHGCVRVFDALGFAAMIARDEGVLDEWNRARATGDETFVRLPHRIPVRLYYHTAFFDGGRVRYRLDSYGWDEDVAEALGLPRRPRPQHIPRQGDLGP</sequence>
<dbReference type="GO" id="GO:0008360">
    <property type="term" value="P:regulation of cell shape"/>
    <property type="evidence" value="ECO:0007669"/>
    <property type="project" value="UniProtKB-UniRule"/>
</dbReference>
<keyword evidence="10" id="KW-1185">Reference proteome</keyword>
<evidence type="ECO:0000313" key="10">
    <source>
        <dbReference type="Proteomes" id="UP000321249"/>
    </source>
</evidence>
<dbReference type="SUPFAM" id="SSF141523">
    <property type="entry name" value="L,D-transpeptidase catalytic domain-like"/>
    <property type="match status" value="1"/>
</dbReference>
<dbReference type="InterPro" id="IPR005490">
    <property type="entry name" value="LD_TPept_cat_dom"/>
</dbReference>
<dbReference type="GO" id="GO:0016740">
    <property type="term" value="F:transferase activity"/>
    <property type="evidence" value="ECO:0007669"/>
    <property type="project" value="UniProtKB-KW"/>
</dbReference>
<evidence type="ECO:0000256" key="3">
    <source>
        <dbReference type="ARBA" id="ARBA00022679"/>
    </source>
</evidence>
<dbReference type="Gene3D" id="2.40.440.10">
    <property type="entry name" value="L,D-transpeptidase catalytic domain-like"/>
    <property type="match status" value="1"/>
</dbReference>
<dbReference type="OrthoDB" id="9778545at2"/>
<comment type="pathway">
    <text evidence="1 7">Cell wall biogenesis; peptidoglycan biosynthesis.</text>
</comment>
<dbReference type="GO" id="GO:0004180">
    <property type="term" value="F:carboxypeptidase activity"/>
    <property type="evidence" value="ECO:0007669"/>
    <property type="project" value="UniProtKB-ARBA"/>
</dbReference>
<keyword evidence="4 7" id="KW-0133">Cell shape</keyword>
<dbReference type="InterPro" id="IPR052905">
    <property type="entry name" value="LD-transpeptidase_YkuD-like"/>
</dbReference>
<dbReference type="Gene3D" id="1.10.101.10">
    <property type="entry name" value="PGBD-like superfamily/PGBD"/>
    <property type="match status" value="1"/>
</dbReference>
<name>A0A5C6TZN8_9SPHN</name>
<keyword evidence="5 7" id="KW-0573">Peptidoglycan synthesis</keyword>
<dbReference type="AlphaFoldDB" id="A0A5C6TZN8"/>
<dbReference type="GO" id="GO:0009252">
    <property type="term" value="P:peptidoglycan biosynthetic process"/>
    <property type="evidence" value="ECO:0007669"/>
    <property type="project" value="UniProtKB-UniPathway"/>
</dbReference>
<feature type="active site" description="Nucleophile" evidence="7">
    <location>
        <position position="392"/>
    </location>
</feature>
<dbReference type="Proteomes" id="UP000321249">
    <property type="component" value="Unassembled WGS sequence"/>
</dbReference>
<gene>
    <name evidence="9" type="ORF">FRZ32_08975</name>
</gene>
<dbReference type="Pfam" id="PF03734">
    <property type="entry name" value="YkuD"/>
    <property type="match status" value="1"/>
</dbReference>
<dbReference type="UniPathway" id="UPA00219"/>
<evidence type="ECO:0000256" key="6">
    <source>
        <dbReference type="ARBA" id="ARBA00023316"/>
    </source>
</evidence>
<evidence type="ECO:0000256" key="5">
    <source>
        <dbReference type="ARBA" id="ARBA00022984"/>
    </source>
</evidence>
<evidence type="ECO:0000259" key="8">
    <source>
        <dbReference type="PROSITE" id="PS52029"/>
    </source>
</evidence>
<dbReference type="PROSITE" id="PS52029">
    <property type="entry name" value="LD_TPASE"/>
    <property type="match status" value="1"/>
</dbReference>
<dbReference type="InterPro" id="IPR036366">
    <property type="entry name" value="PGBDSf"/>
</dbReference>
<dbReference type="InterPro" id="IPR045380">
    <property type="entry name" value="LD_TPept_scaffold_dom"/>
</dbReference>